<dbReference type="Gene3D" id="1.20.1270.60">
    <property type="entry name" value="Arfaptin homology (AH) domain/BAR domain"/>
    <property type="match status" value="1"/>
</dbReference>
<protein>
    <recommendedName>
        <fullName evidence="1">BAR domain-containing protein</fullName>
    </recommendedName>
</protein>
<accession>A0A4P9W3U3</accession>
<gene>
    <name evidence="2" type="ORF">BDK51DRAFT_33004</name>
</gene>
<dbReference type="AlphaFoldDB" id="A0A4P9W3U3"/>
<dbReference type="EMBL" id="KZ997884">
    <property type="protein sequence ID" value="RKO86824.1"/>
    <property type="molecule type" value="Genomic_DNA"/>
</dbReference>
<keyword evidence="3" id="KW-1185">Reference proteome</keyword>
<feature type="non-terminal residue" evidence="2">
    <location>
        <position position="177"/>
    </location>
</feature>
<dbReference type="GO" id="GO:0005737">
    <property type="term" value="C:cytoplasm"/>
    <property type="evidence" value="ECO:0007669"/>
    <property type="project" value="InterPro"/>
</dbReference>
<evidence type="ECO:0000313" key="3">
    <source>
        <dbReference type="Proteomes" id="UP000269721"/>
    </source>
</evidence>
<evidence type="ECO:0000259" key="1">
    <source>
        <dbReference type="Pfam" id="PF03114"/>
    </source>
</evidence>
<dbReference type="InterPro" id="IPR004148">
    <property type="entry name" value="BAR_dom"/>
</dbReference>
<evidence type="ECO:0000313" key="2">
    <source>
        <dbReference type="EMBL" id="RKO86824.1"/>
    </source>
</evidence>
<organism evidence="2 3">
    <name type="scientific">Blyttiomyces helicus</name>
    <dbReference type="NCBI Taxonomy" id="388810"/>
    <lineage>
        <taxon>Eukaryota</taxon>
        <taxon>Fungi</taxon>
        <taxon>Fungi incertae sedis</taxon>
        <taxon>Chytridiomycota</taxon>
        <taxon>Chytridiomycota incertae sedis</taxon>
        <taxon>Chytridiomycetes</taxon>
        <taxon>Chytridiomycetes incertae sedis</taxon>
        <taxon>Blyttiomyces</taxon>
    </lineage>
</organism>
<dbReference type="Pfam" id="PF03114">
    <property type="entry name" value="BAR"/>
    <property type="match status" value="1"/>
</dbReference>
<feature type="domain" description="BAR" evidence="1">
    <location>
        <begin position="25"/>
        <end position="172"/>
    </location>
</feature>
<proteinExistence type="predicted"/>
<dbReference type="InterPro" id="IPR027267">
    <property type="entry name" value="AH/BAR_dom_sf"/>
</dbReference>
<dbReference type="Proteomes" id="UP000269721">
    <property type="component" value="Unassembled WGS sequence"/>
</dbReference>
<sequence>MRAWEKCPTGTHQVRGTPPNYVERQYLQPNPGLRVEDAVYDKLELTLKNKGAKQPISAFGNILVHTGQGMGDHTVFGKALIKTGEAQRDIGEYWTQFENETNRFWITTLQKYIDVDLKDAVVVRKKLEKARLDMDANKTRQRKTNRSLNYNANTEYKGEKEARKVKDAETKFQRVFY</sequence>
<name>A0A4P9W3U3_9FUNG</name>
<dbReference type="SUPFAM" id="SSF103657">
    <property type="entry name" value="BAR/IMD domain-like"/>
    <property type="match status" value="1"/>
</dbReference>
<reference evidence="3" key="1">
    <citation type="journal article" date="2018" name="Nat. Microbiol.">
        <title>Leveraging single-cell genomics to expand the fungal tree of life.</title>
        <authorList>
            <person name="Ahrendt S.R."/>
            <person name="Quandt C.A."/>
            <person name="Ciobanu D."/>
            <person name="Clum A."/>
            <person name="Salamov A."/>
            <person name="Andreopoulos B."/>
            <person name="Cheng J.F."/>
            <person name="Woyke T."/>
            <person name="Pelin A."/>
            <person name="Henrissat B."/>
            <person name="Reynolds N.K."/>
            <person name="Benny G.L."/>
            <person name="Smith M.E."/>
            <person name="James T.Y."/>
            <person name="Grigoriev I.V."/>
        </authorList>
    </citation>
    <scope>NUCLEOTIDE SEQUENCE [LARGE SCALE GENOMIC DNA]</scope>
</reference>
<dbReference type="OrthoDB" id="14167at2759"/>